<dbReference type="CDD" id="cd16922">
    <property type="entry name" value="HATPase_EvgS-ArcB-TorS-like"/>
    <property type="match status" value="1"/>
</dbReference>
<evidence type="ECO:0000256" key="13">
    <source>
        <dbReference type="PROSITE-ProRule" id="PRU00169"/>
    </source>
</evidence>
<dbReference type="Pfam" id="PF00512">
    <property type="entry name" value="HisKA"/>
    <property type="match status" value="1"/>
</dbReference>
<dbReference type="InterPro" id="IPR011006">
    <property type="entry name" value="CheY-like_superfamily"/>
</dbReference>
<dbReference type="EMBL" id="QPIJ01000081">
    <property type="protein sequence ID" value="RCV85929.1"/>
    <property type="molecule type" value="Genomic_DNA"/>
</dbReference>
<dbReference type="GO" id="GO:0009927">
    <property type="term" value="F:histidine phosphotransfer kinase activity"/>
    <property type="evidence" value="ECO:0007669"/>
    <property type="project" value="TreeGrafter"/>
</dbReference>
<dbReference type="InterPro" id="IPR003594">
    <property type="entry name" value="HATPase_dom"/>
</dbReference>
<feature type="domain" description="Response regulatory" evidence="15">
    <location>
        <begin position="315"/>
        <end position="424"/>
    </location>
</feature>
<dbReference type="PANTHER" id="PTHR43047:SF72">
    <property type="entry name" value="OSMOSENSING HISTIDINE PROTEIN KINASE SLN1"/>
    <property type="match status" value="1"/>
</dbReference>
<evidence type="ECO:0000256" key="2">
    <source>
        <dbReference type="ARBA" id="ARBA00004236"/>
    </source>
</evidence>
<comment type="subcellular location">
    <subcellularLocation>
        <location evidence="2">Cell membrane</location>
    </subcellularLocation>
    <subcellularLocation>
        <location evidence="3">Membrane raft</location>
        <topology evidence="3">Multi-pass membrane protein</topology>
    </subcellularLocation>
</comment>
<reference evidence="16 17" key="1">
    <citation type="submission" date="2018-07" db="EMBL/GenBank/DDBJ databases">
        <title>Halomonas rutogse sp. nov., isolated from Lake TangqianCo on Tibetan Plateau.</title>
        <authorList>
            <person name="Lu H."/>
            <person name="Xing P."/>
            <person name="Wu Q."/>
        </authorList>
    </citation>
    <scope>NUCLEOTIDE SEQUENCE [LARGE SCALE GENOMIC DNA]</scope>
    <source>
        <strain evidence="16 17">TQ8S</strain>
    </source>
</reference>
<dbReference type="AlphaFoldDB" id="A0A368TMI7"/>
<dbReference type="GO" id="GO:0005886">
    <property type="term" value="C:plasma membrane"/>
    <property type="evidence" value="ECO:0007669"/>
    <property type="project" value="UniProtKB-SubCell"/>
</dbReference>
<evidence type="ECO:0000313" key="16">
    <source>
        <dbReference type="EMBL" id="RCV85929.1"/>
    </source>
</evidence>
<dbReference type="InterPro" id="IPR036097">
    <property type="entry name" value="HisK_dim/P_sf"/>
</dbReference>
<dbReference type="Pfam" id="PF02518">
    <property type="entry name" value="HATPase_c"/>
    <property type="match status" value="1"/>
</dbReference>
<evidence type="ECO:0000256" key="4">
    <source>
        <dbReference type="ARBA" id="ARBA00012438"/>
    </source>
</evidence>
<dbReference type="SMART" id="SM00388">
    <property type="entry name" value="HisKA"/>
    <property type="match status" value="1"/>
</dbReference>
<protein>
    <recommendedName>
        <fullName evidence="4">histidine kinase</fullName>
        <ecNumber evidence="4">2.7.13.3</ecNumber>
    </recommendedName>
</protein>
<dbReference type="PROSITE" id="PS50109">
    <property type="entry name" value="HIS_KIN"/>
    <property type="match status" value="1"/>
</dbReference>
<dbReference type="SMART" id="SM00387">
    <property type="entry name" value="HATPase_c"/>
    <property type="match status" value="1"/>
</dbReference>
<dbReference type="SUPFAM" id="SSF55781">
    <property type="entry name" value="GAF domain-like"/>
    <property type="match status" value="1"/>
</dbReference>
<dbReference type="InterPro" id="IPR036890">
    <property type="entry name" value="HATPase_C_sf"/>
</dbReference>
<keyword evidence="8" id="KW-0547">Nucleotide-binding</keyword>
<comment type="catalytic activity">
    <reaction evidence="1">
        <text>ATP + protein L-histidine = ADP + protein N-phospho-L-histidine.</text>
        <dbReference type="EC" id="2.7.13.3"/>
    </reaction>
</comment>
<evidence type="ECO:0000256" key="7">
    <source>
        <dbReference type="ARBA" id="ARBA00022679"/>
    </source>
</evidence>
<sequence>MPLYTPDGHALGTLCLLDPTPRRLEDSEQKLLADVAACVEAEINQQTLEQVRERAQQMKADFVSMVSHELRTPLTSILGALRLLASGMLGTHSPQANQMLDIAHNNSKRLAFLINDLLDMEKLAAGKMRFDMQAESLAPLIHQAVEAIVTLSRERDVTIEVYEPLPETTITVDPQRLEQVLANLLSNALKFSHTGGQVELSAERKGGIVEISVQDHGQGIPAKFQAQLFEKFTQAENIDTRTQQGTGLGLAISREIVERMGGKIGFHSVEGEGARFYFTLPVTPLPDIASAHTPPPTAIEPISTDADAAKIDNWQILVVEDDLDLPRVLKAQMGANITLEHAKSLAEARAWIALERFNVILLDIGLPDGSGWELIPEIRAYQPKARIVVLTAQGVSVTVETEVDEVLLKTWASPEALLAAIGEPQDDECKNPRGTS</sequence>
<dbReference type="InterPro" id="IPR004358">
    <property type="entry name" value="Sig_transdc_His_kin-like_C"/>
</dbReference>
<dbReference type="EC" id="2.7.13.3" evidence="4"/>
<evidence type="ECO:0000313" key="17">
    <source>
        <dbReference type="Proteomes" id="UP000253204"/>
    </source>
</evidence>
<dbReference type="FunFam" id="1.10.287.130:FF:000001">
    <property type="entry name" value="Two-component sensor histidine kinase"/>
    <property type="match status" value="1"/>
</dbReference>
<feature type="domain" description="Histidine kinase" evidence="14">
    <location>
        <begin position="65"/>
        <end position="284"/>
    </location>
</feature>
<dbReference type="InterPro" id="IPR003661">
    <property type="entry name" value="HisK_dim/P_dom"/>
</dbReference>
<keyword evidence="12" id="KW-0472">Membrane</keyword>
<evidence type="ECO:0000256" key="3">
    <source>
        <dbReference type="ARBA" id="ARBA00004314"/>
    </source>
</evidence>
<evidence type="ECO:0000256" key="8">
    <source>
        <dbReference type="ARBA" id="ARBA00022741"/>
    </source>
</evidence>
<keyword evidence="7" id="KW-0808">Transferase</keyword>
<dbReference type="InterPro" id="IPR005467">
    <property type="entry name" value="His_kinase_dom"/>
</dbReference>
<evidence type="ECO:0000256" key="5">
    <source>
        <dbReference type="ARBA" id="ARBA00022475"/>
    </source>
</evidence>
<dbReference type="PANTHER" id="PTHR43047">
    <property type="entry name" value="TWO-COMPONENT HISTIDINE PROTEIN KINASE"/>
    <property type="match status" value="1"/>
</dbReference>
<dbReference type="CDD" id="cd00082">
    <property type="entry name" value="HisKA"/>
    <property type="match status" value="1"/>
</dbReference>
<dbReference type="SUPFAM" id="SSF55874">
    <property type="entry name" value="ATPase domain of HSP90 chaperone/DNA topoisomerase II/histidine kinase"/>
    <property type="match status" value="1"/>
</dbReference>
<keyword evidence="17" id="KW-1185">Reference proteome</keyword>
<dbReference type="Gene3D" id="1.10.287.130">
    <property type="match status" value="1"/>
</dbReference>
<dbReference type="PRINTS" id="PR00344">
    <property type="entry name" value="BCTRLSENSOR"/>
</dbReference>
<evidence type="ECO:0000256" key="9">
    <source>
        <dbReference type="ARBA" id="ARBA00022777"/>
    </source>
</evidence>
<evidence type="ECO:0000256" key="6">
    <source>
        <dbReference type="ARBA" id="ARBA00022553"/>
    </source>
</evidence>
<keyword evidence="10" id="KW-0067">ATP-binding</keyword>
<keyword evidence="9" id="KW-0418">Kinase</keyword>
<dbReference type="PROSITE" id="PS50110">
    <property type="entry name" value="RESPONSE_REGULATORY"/>
    <property type="match status" value="1"/>
</dbReference>
<dbReference type="GO" id="GO:0005524">
    <property type="term" value="F:ATP binding"/>
    <property type="evidence" value="ECO:0007669"/>
    <property type="project" value="UniProtKB-KW"/>
</dbReference>
<dbReference type="SMART" id="SM00448">
    <property type="entry name" value="REC"/>
    <property type="match status" value="1"/>
</dbReference>
<comment type="caution">
    <text evidence="16">The sequence shown here is derived from an EMBL/GenBank/DDBJ whole genome shotgun (WGS) entry which is preliminary data.</text>
</comment>
<dbReference type="Proteomes" id="UP000253204">
    <property type="component" value="Unassembled WGS sequence"/>
</dbReference>
<proteinExistence type="predicted"/>
<evidence type="ECO:0000256" key="1">
    <source>
        <dbReference type="ARBA" id="ARBA00000085"/>
    </source>
</evidence>
<evidence type="ECO:0000256" key="11">
    <source>
        <dbReference type="ARBA" id="ARBA00023012"/>
    </source>
</evidence>
<dbReference type="FunFam" id="3.30.565.10:FF:000023">
    <property type="entry name" value="PAS domain-containing sensor histidine kinase"/>
    <property type="match status" value="1"/>
</dbReference>
<evidence type="ECO:0000259" key="14">
    <source>
        <dbReference type="PROSITE" id="PS50109"/>
    </source>
</evidence>
<evidence type="ECO:0000256" key="12">
    <source>
        <dbReference type="ARBA" id="ARBA00023136"/>
    </source>
</evidence>
<organism evidence="16 17">
    <name type="scientific">Vreelandella rituensis</name>
    <dbReference type="NCBI Taxonomy" id="2282306"/>
    <lineage>
        <taxon>Bacteria</taxon>
        <taxon>Pseudomonadati</taxon>
        <taxon>Pseudomonadota</taxon>
        <taxon>Gammaproteobacteria</taxon>
        <taxon>Oceanospirillales</taxon>
        <taxon>Halomonadaceae</taxon>
        <taxon>Vreelandella</taxon>
    </lineage>
</organism>
<dbReference type="GO" id="GO:0045121">
    <property type="term" value="C:membrane raft"/>
    <property type="evidence" value="ECO:0007669"/>
    <property type="project" value="UniProtKB-SubCell"/>
</dbReference>
<dbReference type="Gene3D" id="3.40.50.2300">
    <property type="match status" value="1"/>
</dbReference>
<dbReference type="Pfam" id="PF00072">
    <property type="entry name" value="Response_reg"/>
    <property type="match status" value="1"/>
</dbReference>
<evidence type="ECO:0000259" key="15">
    <source>
        <dbReference type="PROSITE" id="PS50110"/>
    </source>
</evidence>
<dbReference type="GO" id="GO:0000155">
    <property type="term" value="F:phosphorelay sensor kinase activity"/>
    <property type="evidence" value="ECO:0007669"/>
    <property type="project" value="InterPro"/>
</dbReference>
<dbReference type="OrthoDB" id="8573350at2"/>
<feature type="modified residue" description="4-aspartylphosphate" evidence="13">
    <location>
        <position position="363"/>
    </location>
</feature>
<keyword evidence="6 13" id="KW-0597">Phosphoprotein</keyword>
<keyword evidence="11" id="KW-0902">Two-component regulatory system</keyword>
<dbReference type="SUPFAM" id="SSF52172">
    <property type="entry name" value="CheY-like"/>
    <property type="match status" value="1"/>
</dbReference>
<accession>A0A368TMI7</accession>
<keyword evidence="5" id="KW-1003">Cell membrane</keyword>
<evidence type="ECO:0000256" key="10">
    <source>
        <dbReference type="ARBA" id="ARBA00022840"/>
    </source>
</evidence>
<dbReference type="SUPFAM" id="SSF47384">
    <property type="entry name" value="Homodimeric domain of signal transducing histidine kinase"/>
    <property type="match status" value="1"/>
</dbReference>
<gene>
    <name evidence="16" type="ORF">DU506_19565</name>
</gene>
<name>A0A368TMI7_9GAMM</name>
<dbReference type="Gene3D" id="3.30.565.10">
    <property type="entry name" value="Histidine kinase-like ATPase, C-terminal domain"/>
    <property type="match status" value="1"/>
</dbReference>
<dbReference type="InterPro" id="IPR001789">
    <property type="entry name" value="Sig_transdc_resp-reg_receiver"/>
</dbReference>